<dbReference type="EMBL" id="LJCO01000048">
    <property type="protein sequence ID" value="KPV43503.1"/>
    <property type="molecule type" value="Genomic_DNA"/>
</dbReference>
<proteinExistence type="predicted"/>
<comment type="caution">
    <text evidence="1">The sequence shown here is derived from an EMBL/GenBank/DDBJ whole genome shotgun (WGS) entry which is preliminary data.</text>
</comment>
<dbReference type="InterPro" id="IPR003448">
    <property type="entry name" value="Mopterin_biosynth_MoaE"/>
</dbReference>
<dbReference type="Proteomes" id="UP000050482">
    <property type="component" value="Unassembled WGS sequence"/>
</dbReference>
<dbReference type="STRING" id="471514.AN477_11850"/>
<dbReference type="CDD" id="cd00756">
    <property type="entry name" value="MoaE"/>
    <property type="match status" value="1"/>
</dbReference>
<reference evidence="1 2" key="1">
    <citation type="submission" date="2015-09" db="EMBL/GenBank/DDBJ databases">
        <title>Draft genome sequence of Alicyclobacillus ferrooxydans DSM 22381.</title>
        <authorList>
            <person name="Hemp J."/>
        </authorList>
    </citation>
    <scope>NUCLEOTIDE SEQUENCE [LARGE SCALE GENOMIC DNA]</scope>
    <source>
        <strain evidence="1 2">TC-34</strain>
    </source>
</reference>
<dbReference type="AlphaFoldDB" id="A0A0P9CCW6"/>
<name>A0A0P9CCW6_9BACL</name>
<dbReference type="InterPro" id="IPR012675">
    <property type="entry name" value="Beta-grasp_dom_sf"/>
</dbReference>
<dbReference type="CDD" id="cd00754">
    <property type="entry name" value="Ubl_MoaD"/>
    <property type="match status" value="1"/>
</dbReference>
<evidence type="ECO:0008006" key="3">
    <source>
        <dbReference type="Google" id="ProtNLM"/>
    </source>
</evidence>
<dbReference type="InterPro" id="IPR016155">
    <property type="entry name" value="Mopterin_synth/thiamin_S_b"/>
</dbReference>
<dbReference type="Gene3D" id="3.10.20.30">
    <property type="match status" value="1"/>
</dbReference>
<protein>
    <recommendedName>
        <fullName evidence="3">Molybdopterin converting factor</fullName>
    </recommendedName>
</protein>
<evidence type="ECO:0000313" key="1">
    <source>
        <dbReference type="EMBL" id="KPV43503.1"/>
    </source>
</evidence>
<dbReference type="SUPFAM" id="SSF54285">
    <property type="entry name" value="MoaD/ThiS"/>
    <property type="match status" value="1"/>
</dbReference>
<accession>A0A0P9CCW6</accession>
<dbReference type="GO" id="GO:0006777">
    <property type="term" value="P:Mo-molybdopterin cofactor biosynthetic process"/>
    <property type="evidence" value="ECO:0007669"/>
    <property type="project" value="InterPro"/>
</dbReference>
<dbReference type="InterPro" id="IPR036563">
    <property type="entry name" value="MoaE_sf"/>
</dbReference>
<keyword evidence="2" id="KW-1185">Reference proteome</keyword>
<dbReference type="InterPro" id="IPR003749">
    <property type="entry name" value="ThiS/MoaD-like"/>
</dbReference>
<gene>
    <name evidence="1" type="ORF">AN477_11850</name>
</gene>
<dbReference type="Gene3D" id="3.90.1170.40">
    <property type="entry name" value="Molybdopterin biosynthesis MoaE subunit"/>
    <property type="match status" value="1"/>
</dbReference>
<sequence length="230" mass="25452">MEVSAISTYTIQLFAGLAERTGLRLVSVEDTEPMTVNRLKVLLCKQFPQLATQIQGALVAVNQEYAQDTAVVRPEAEIALIPPVGGGAPSARHSCRISAEPLDMKAAYELLEDVYCGGTVLFVGTVREFTGDKQTTHLSYEAYESMAIEQMQRIAADVERDHPGIHTLQWHRVGELLPTDIAVICAAASPHRDDAFAAARTLIERLKKEAPIWKKEFYVDGKSIWQANER</sequence>
<dbReference type="PANTHER" id="PTHR23404">
    <property type="entry name" value="MOLYBDOPTERIN SYNTHASE RELATED"/>
    <property type="match status" value="1"/>
</dbReference>
<dbReference type="Pfam" id="PF02597">
    <property type="entry name" value="ThiS"/>
    <property type="match status" value="1"/>
</dbReference>
<dbReference type="SUPFAM" id="SSF54690">
    <property type="entry name" value="Molybdopterin synthase subunit MoaE"/>
    <property type="match status" value="1"/>
</dbReference>
<dbReference type="PATRIC" id="fig|471514.4.peg.749"/>
<dbReference type="Pfam" id="PF02391">
    <property type="entry name" value="MoaE"/>
    <property type="match status" value="1"/>
</dbReference>
<organism evidence="1 2">
    <name type="scientific">Alicyclobacillus ferrooxydans</name>
    <dbReference type="NCBI Taxonomy" id="471514"/>
    <lineage>
        <taxon>Bacteria</taxon>
        <taxon>Bacillati</taxon>
        <taxon>Bacillota</taxon>
        <taxon>Bacilli</taxon>
        <taxon>Bacillales</taxon>
        <taxon>Alicyclobacillaceae</taxon>
        <taxon>Alicyclobacillus</taxon>
    </lineage>
</organism>
<evidence type="ECO:0000313" key="2">
    <source>
        <dbReference type="Proteomes" id="UP000050482"/>
    </source>
</evidence>